<dbReference type="InterPro" id="IPR050204">
    <property type="entry name" value="AraC_XylS_family_regulators"/>
</dbReference>
<keyword evidence="3" id="KW-0804">Transcription</keyword>
<dbReference type="RefSeq" id="WP_051206909.1">
    <property type="nucleotide sequence ID" value="NZ_PIQE01000003.1"/>
</dbReference>
<dbReference type="AlphaFoldDB" id="A0A432Z2P5"/>
<keyword evidence="6" id="KW-1185">Reference proteome</keyword>
<comment type="caution">
    <text evidence="5">The sequence shown here is derived from an EMBL/GenBank/DDBJ whole genome shotgun (WGS) entry which is preliminary data.</text>
</comment>
<dbReference type="Proteomes" id="UP000287022">
    <property type="component" value="Unassembled WGS sequence"/>
</dbReference>
<sequence length="242" mass="27255">MMNTIQLHDFCTVAITERLHTDPHRHLAHQWTIALDGQPFEVEVAGVASQVAQVFIPSLTTHQFLTEQGHFLTVLMDSDAVLRSQQQLAAWVDTLARQPLTPELLEQLLAQLGMFNATFDPRVERTLASIREADALDDISAAQLAALTDLSESRFLHLFKAEVGVPLRKFIVWQKIRRAFRLLTEQPQRKLTDVAVQAGFYDAAHFANYVRENFGLSPSDILQGSQFFQDDGCQHCSNDDPS</sequence>
<evidence type="ECO:0000256" key="3">
    <source>
        <dbReference type="ARBA" id="ARBA00023163"/>
    </source>
</evidence>
<accession>A0A432Z2P5</accession>
<dbReference type="SUPFAM" id="SSF46689">
    <property type="entry name" value="Homeodomain-like"/>
    <property type="match status" value="1"/>
</dbReference>
<feature type="domain" description="HTH araC/xylS-type" evidence="4">
    <location>
        <begin position="124"/>
        <end position="224"/>
    </location>
</feature>
<organism evidence="5 6">
    <name type="scientific">Pseudidiomarina sediminum</name>
    <dbReference type="NCBI Taxonomy" id="431675"/>
    <lineage>
        <taxon>Bacteria</taxon>
        <taxon>Pseudomonadati</taxon>
        <taxon>Pseudomonadota</taxon>
        <taxon>Gammaproteobacteria</taxon>
        <taxon>Alteromonadales</taxon>
        <taxon>Idiomarinaceae</taxon>
        <taxon>Pseudidiomarina</taxon>
    </lineage>
</organism>
<dbReference type="EMBL" id="PIQE01000003">
    <property type="protein sequence ID" value="RUO72168.1"/>
    <property type="molecule type" value="Genomic_DNA"/>
</dbReference>
<evidence type="ECO:0000313" key="5">
    <source>
        <dbReference type="EMBL" id="RUO72168.1"/>
    </source>
</evidence>
<evidence type="ECO:0000313" key="6">
    <source>
        <dbReference type="Proteomes" id="UP000287022"/>
    </source>
</evidence>
<keyword evidence="2" id="KW-0238">DNA-binding</keyword>
<dbReference type="Pfam" id="PF12833">
    <property type="entry name" value="HTH_18"/>
    <property type="match status" value="1"/>
</dbReference>
<evidence type="ECO:0000256" key="2">
    <source>
        <dbReference type="ARBA" id="ARBA00023125"/>
    </source>
</evidence>
<dbReference type="InterPro" id="IPR009057">
    <property type="entry name" value="Homeodomain-like_sf"/>
</dbReference>
<evidence type="ECO:0000259" key="4">
    <source>
        <dbReference type="PROSITE" id="PS01124"/>
    </source>
</evidence>
<dbReference type="Gene3D" id="1.10.10.60">
    <property type="entry name" value="Homeodomain-like"/>
    <property type="match status" value="2"/>
</dbReference>
<evidence type="ECO:0000256" key="1">
    <source>
        <dbReference type="ARBA" id="ARBA00023015"/>
    </source>
</evidence>
<dbReference type="GO" id="GO:0003700">
    <property type="term" value="F:DNA-binding transcription factor activity"/>
    <property type="evidence" value="ECO:0007669"/>
    <property type="project" value="InterPro"/>
</dbReference>
<keyword evidence="1" id="KW-0805">Transcription regulation</keyword>
<gene>
    <name evidence="5" type="ORF">CWI80_10230</name>
</gene>
<dbReference type="InterPro" id="IPR018060">
    <property type="entry name" value="HTH_AraC"/>
</dbReference>
<dbReference type="SMART" id="SM00342">
    <property type="entry name" value="HTH_ARAC"/>
    <property type="match status" value="1"/>
</dbReference>
<dbReference type="PROSITE" id="PS01124">
    <property type="entry name" value="HTH_ARAC_FAMILY_2"/>
    <property type="match status" value="1"/>
</dbReference>
<reference evidence="6" key="1">
    <citation type="journal article" date="2018" name="Front. Microbiol.">
        <title>Genome-Based Analysis Reveals the Taxonomy and Diversity of the Family Idiomarinaceae.</title>
        <authorList>
            <person name="Liu Y."/>
            <person name="Lai Q."/>
            <person name="Shao Z."/>
        </authorList>
    </citation>
    <scope>NUCLEOTIDE SEQUENCE [LARGE SCALE GENOMIC DNA]</scope>
    <source>
        <strain evidence="6">c121</strain>
    </source>
</reference>
<name>A0A432Z2P5_9GAMM</name>
<dbReference type="PANTHER" id="PTHR46796">
    <property type="entry name" value="HTH-TYPE TRANSCRIPTIONAL ACTIVATOR RHAS-RELATED"/>
    <property type="match status" value="1"/>
</dbReference>
<dbReference type="GO" id="GO:0043565">
    <property type="term" value="F:sequence-specific DNA binding"/>
    <property type="evidence" value="ECO:0007669"/>
    <property type="project" value="InterPro"/>
</dbReference>
<dbReference type="STRING" id="1122124.GCA_000423165_01874"/>
<protein>
    <submittedName>
        <fullName evidence="5">AraC family transcriptional regulator</fullName>
    </submittedName>
</protein>
<proteinExistence type="predicted"/>